<comment type="caution">
    <text evidence="2">The sequence shown here is derived from an EMBL/GenBank/DDBJ whole genome shotgun (WGS) entry which is preliminary data.</text>
</comment>
<evidence type="ECO:0000313" key="2">
    <source>
        <dbReference type="EMBL" id="KAG1272429.1"/>
    </source>
</evidence>
<evidence type="ECO:0000313" key="3">
    <source>
        <dbReference type="Proteomes" id="UP000716291"/>
    </source>
</evidence>
<dbReference type="EMBL" id="JAANQT010015116">
    <property type="protein sequence ID" value="KAG1272429.1"/>
    <property type="molecule type" value="Genomic_DNA"/>
</dbReference>
<gene>
    <name evidence="2" type="ORF">G6F64_015510</name>
</gene>
<reference evidence="2" key="1">
    <citation type="journal article" date="2020" name="Microb. Genom.">
        <title>Genetic diversity of clinical and environmental Mucorales isolates obtained from an investigation of mucormycosis cases among solid organ transplant recipients.</title>
        <authorList>
            <person name="Nguyen M.H."/>
            <person name="Kaul D."/>
            <person name="Muto C."/>
            <person name="Cheng S.J."/>
            <person name="Richter R.A."/>
            <person name="Bruno V.M."/>
            <person name="Liu G."/>
            <person name="Beyhan S."/>
            <person name="Sundermann A.J."/>
            <person name="Mounaud S."/>
            <person name="Pasculle A.W."/>
            <person name="Nierman W.C."/>
            <person name="Driscoll E."/>
            <person name="Cumbie R."/>
            <person name="Clancy C.J."/>
            <person name="Dupont C.L."/>
        </authorList>
    </citation>
    <scope>NUCLEOTIDE SEQUENCE</scope>
    <source>
        <strain evidence="2">GL11</strain>
    </source>
</reference>
<sequence>MHQDGFVVVRAKFARAAFDDAEVGQHLAHVVQFALAAGGRVAGEFRALDHDEIGVALPRQFPGAGQAGHAGAQDGDAVPVAG</sequence>
<organism evidence="2 3">
    <name type="scientific">Rhizopus oryzae</name>
    <name type="common">Mucormycosis agent</name>
    <name type="synonym">Rhizopus arrhizus var. delemar</name>
    <dbReference type="NCBI Taxonomy" id="64495"/>
    <lineage>
        <taxon>Eukaryota</taxon>
        <taxon>Fungi</taxon>
        <taxon>Fungi incertae sedis</taxon>
        <taxon>Mucoromycota</taxon>
        <taxon>Mucoromycotina</taxon>
        <taxon>Mucoromycetes</taxon>
        <taxon>Mucorales</taxon>
        <taxon>Mucorineae</taxon>
        <taxon>Rhizopodaceae</taxon>
        <taxon>Rhizopus</taxon>
    </lineage>
</organism>
<dbReference type="AlphaFoldDB" id="A0A9P6WR87"/>
<proteinExistence type="predicted"/>
<keyword evidence="3" id="KW-1185">Reference proteome</keyword>
<name>A0A9P6WR87_RHIOR</name>
<accession>A0A9P6WR87</accession>
<protein>
    <submittedName>
        <fullName evidence="2">Uncharacterized protein</fullName>
    </submittedName>
</protein>
<evidence type="ECO:0000256" key="1">
    <source>
        <dbReference type="SAM" id="MobiDB-lite"/>
    </source>
</evidence>
<dbReference type="Proteomes" id="UP000716291">
    <property type="component" value="Unassembled WGS sequence"/>
</dbReference>
<feature type="region of interest" description="Disordered" evidence="1">
    <location>
        <begin position="63"/>
        <end position="82"/>
    </location>
</feature>